<sequence length="854" mass="100056">MNSIHKPIYSLREISQWTINKSVSLPNIQRGFVWKPSQIENLWDSILRGYPLGAFVFSVNGDKALELLDGQQRSTAICLGFGNETFRHSIKSFSVFIDLIEPDYDDERKFIVRVITRSHPWGYSKNDNSKTLSVEAIRNAMNKNYGDSDPLVSDLDDFFPADAKFPLPLPIFITAAINNRDTSELISDILNWKHFEKVKSNWNSINNLDDTQVLQYVVTNLTRIYVIVKKSLGNQKVPALYLDLNDQTNNNITHSNEEIADEIETMFVRLNAGGTPLTGEELNYSILKAHISPSTQEKIEEACKLLFKPSRFITIAYRLYQHEDKVKGRGDALTMRIKPKQFQRNIIGEKNAKEFEDFLVQIIGQKKYNRESLIDYLKSVLAYSNKQTYALPYLLYNKLSDVAPELIFLLLYRIKNKGDIFISGDKIHRKALGMLCLMLWTGRGINNKDHSKLLQNIWSLAESESQIDFWSSKTMERGRIDDNLLKTQPLDGEEGIRKIKSYKITEDFNIIKKYNNTPYEHFIWKALFNKDLLLYSQRSFLENFFKTAQYQLDDTNLPFDWDHISALNLIKRKQYIPEALKNCYQMIGNFRAWPYALNRMDSDNTPARKLRPLDKGYHSEKEILHEKHKWISFIERHQTVINHIDQLDDKLLEWSFCEKEWNKCEIDNIKLDWRKIVKLIMSRNLNILEHWYAEHFIEELIPSDNLSIETMLNKQRWRTLSKDNYKPVNDIFNMEDDVNWLSSSIAIGTNKINFYLYFTRSNNPFNLLKEKEIKFGIYDGKNTVIKLAKGAQNYLNKEHIWVENNFTLLSNSIKSYQILGLEIKEWLQKLSFPNDIESELLQFLHSCFSSKIKS</sequence>
<organism evidence="2 3">
    <name type="scientific">Flavobacterium subsaxonicum WB 4.1-42 = DSM 21790</name>
    <dbReference type="NCBI Taxonomy" id="1121898"/>
    <lineage>
        <taxon>Bacteria</taxon>
        <taxon>Pseudomonadati</taxon>
        <taxon>Bacteroidota</taxon>
        <taxon>Flavobacteriia</taxon>
        <taxon>Flavobacteriales</taxon>
        <taxon>Flavobacteriaceae</taxon>
        <taxon>Flavobacterium</taxon>
    </lineage>
</organism>
<dbReference type="RefSeq" id="WP_026990737.1">
    <property type="nucleotide sequence ID" value="NZ_AUGP01000018.1"/>
</dbReference>
<dbReference type="EMBL" id="JRLY01000005">
    <property type="protein sequence ID" value="KGO93193.1"/>
    <property type="molecule type" value="Genomic_DNA"/>
</dbReference>
<evidence type="ECO:0000313" key="2">
    <source>
        <dbReference type="EMBL" id="KGO93193.1"/>
    </source>
</evidence>
<gene>
    <name evidence="2" type="ORF">Q766_07750</name>
</gene>
<evidence type="ECO:0000313" key="3">
    <source>
        <dbReference type="Proteomes" id="UP000030111"/>
    </source>
</evidence>
<dbReference type="eggNOG" id="COG1479">
    <property type="taxonomic scope" value="Bacteria"/>
</dbReference>
<keyword evidence="3" id="KW-1185">Reference proteome</keyword>
<protein>
    <recommendedName>
        <fullName evidence="1">GmrSD restriction endonucleases N-terminal domain-containing protein</fullName>
    </recommendedName>
</protein>
<dbReference type="PANTHER" id="PTHR37292:SF2">
    <property type="entry name" value="DUF262 DOMAIN-CONTAINING PROTEIN"/>
    <property type="match status" value="1"/>
</dbReference>
<feature type="domain" description="GmrSD restriction endonucleases N-terminal" evidence="1">
    <location>
        <begin position="23"/>
        <end position="282"/>
    </location>
</feature>
<accession>A0A0A2MP37</accession>
<dbReference type="Proteomes" id="UP000030111">
    <property type="component" value="Unassembled WGS sequence"/>
</dbReference>
<dbReference type="PANTHER" id="PTHR37292">
    <property type="entry name" value="VNG6097C"/>
    <property type="match status" value="1"/>
</dbReference>
<dbReference type="InterPro" id="IPR004919">
    <property type="entry name" value="GmrSD_N"/>
</dbReference>
<dbReference type="Pfam" id="PF03235">
    <property type="entry name" value="GmrSD_N"/>
    <property type="match status" value="1"/>
</dbReference>
<evidence type="ECO:0000259" key="1">
    <source>
        <dbReference type="Pfam" id="PF03235"/>
    </source>
</evidence>
<reference evidence="2 3" key="1">
    <citation type="submission" date="2013-09" db="EMBL/GenBank/DDBJ databases">
        <authorList>
            <person name="Zeng Z."/>
            <person name="Chen C."/>
        </authorList>
    </citation>
    <scope>NUCLEOTIDE SEQUENCE [LARGE SCALE GENOMIC DNA]</scope>
    <source>
        <strain evidence="2 3">WB 4.1-42</strain>
    </source>
</reference>
<dbReference type="OrthoDB" id="9798761at2"/>
<proteinExistence type="predicted"/>
<dbReference type="AlphaFoldDB" id="A0A0A2MP37"/>
<comment type="caution">
    <text evidence="2">The sequence shown here is derived from an EMBL/GenBank/DDBJ whole genome shotgun (WGS) entry which is preliminary data.</text>
</comment>
<name>A0A0A2MP37_9FLAO</name>